<evidence type="ECO:0000256" key="1">
    <source>
        <dbReference type="SAM" id="Coils"/>
    </source>
</evidence>
<protein>
    <submittedName>
        <fullName evidence="2">Uncharacterized protein</fullName>
    </submittedName>
</protein>
<proteinExistence type="predicted"/>
<keyword evidence="1" id="KW-0175">Coiled coil</keyword>
<dbReference type="EMBL" id="BK015603">
    <property type="protein sequence ID" value="DAE15352.1"/>
    <property type="molecule type" value="Genomic_DNA"/>
</dbReference>
<sequence length="39" mass="4501">MEKSIEELQTENELLRATLALVMEKLKELSELLNGDCHE</sequence>
<organism evidence="2">
    <name type="scientific">Siphoviridae sp. ct5qs5</name>
    <dbReference type="NCBI Taxonomy" id="2825339"/>
    <lineage>
        <taxon>Viruses</taxon>
        <taxon>Duplodnaviria</taxon>
        <taxon>Heunggongvirae</taxon>
        <taxon>Uroviricota</taxon>
        <taxon>Caudoviricetes</taxon>
    </lineage>
</organism>
<reference evidence="2" key="1">
    <citation type="journal article" date="2021" name="Proc. Natl. Acad. Sci. U.S.A.">
        <title>A Catalog of Tens of Thousands of Viruses from Human Metagenomes Reveals Hidden Associations with Chronic Diseases.</title>
        <authorList>
            <person name="Tisza M.J."/>
            <person name="Buck C.B."/>
        </authorList>
    </citation>
    <scope>NUCLEOTIDE SEQUENCE</scope>
    <source>
        <strain evidence="2">Ct5qs5</strain>
    </source>
</reference>
<feature type="coiled-coil region" evidence="1">
    <location>
        <begin position="5"/>
        <end position="32"/>
    </location>
</feature>
<evidence type="ECO:0000313" key="2">
    <source>
        <dbReference type="EMBL" id="DAE15352.1"/>
    </source>
</evidence>
<name>A0A8S5Q8H8_9CAUD</name>
<accession>A0A8S5Q8H8</accession>